<feature type="coiled-coil region" evidence="1">
    <location>
        <begin position="232"/>
        <end position="259"/>
    </location>
</feature>
<dbReference type="CDD" id="cd22656">
    <property type="entry name" value="ClyA_Cry6Aa-like"/>
    <property type="match status" value="1"/>
</dbReference>
<evidence type="ECO:0000256" key="1">
    <source>
        <dbReference type="SAM" id="Coils"/>
    </source>
</evidence>
<sequence length="406" mass="44722">MKTNTTHKRLRGFKMSLLALSIVGSTLLHAQTVTEIPPLDYDTIQGNFEGDSLFLDTGSDTSLLSTTEWYQIQAYATAAIALPKTEASLRTLTKFPANDEFTFQYQNLLTEFTNINQSGYDWNSKIYPSIVDLALQLANYGNIHPQLIQPLMNQLTQLQQNAFAYNLSAAATNRDAALSFLNVLKNFSHKQQQATTKAVEDLKQFAADVEAQKAQLDVIEGDFSTLLSSATISTLRENIRLLNDEIAGYRSDLSEAKRNIDLCAIGGPLVLTICGSIEGARKVRLDNLIEEIDNQINAANTSLEHAVNLAASYELAHSNINDMLTHIENALPQLKKVQLHWQGLESDFDSLTTSLNSLDSEDALRNANLVVAGIVSSPLAGTVGPKWLEISNKARQFAQNAYVIVE</sequence>
<keyword evidence="2" id="KW-0732">Signal</keyword>
<name>A0A1L0AWC4_9GAMM</name>
<keyword evidence="1" id="KW-0175">Coiled coil</keyword>
<accession>A0A1L0AWC4</accession>
<feature type="signal peptide" evidence="2">
    <location>
        <begin position="1"/>
        <end position="30"/>
    </location>
</feature>
<dbReference type="SUPFAM" id="SSF58100">
    <property type="entry name" value="Bacterial hemolysins"/>
    <property type="match status" value="1"/>
</dbReference>
<gene>
    <name evidence="3" type="ORF">NVI5450_1400</name>
</gene>
<dbReference type="EMBL" id="FPLD01000044">
    <property type="protein sequence ID" value="SGY92807.1"/>
    <property type="molecule type" value="Genomic_DNA"/>
</dbReference>
<protein>
    <submittedName>
        <fullName evidence="3">Uncharacterized protein</fullName>
    </submittedName>
</protein>
<reference evidence="3 4" key="1">
    <citation type="submission" date="2016-11" db="EMBL/GenBank/DDBJ databases">
        <authorList>
            <person name="Jaros S."/>
            <person name="Januszkiewicz K."/>
            <person name="Wedrychowicz H."/>
        </authorList>
    </citation>
    <scope>NUCLEOTIDE SEQUENCE [LARGE SCALE GENOMIC DNA]</scope>
    <source>
        <strain evidence="3">NVI 5450</strain>
    </source>
</reference>
<dbReference type="AlphaFoldDB" id="A0A1L0AWC4"/>
<dbReference type="OrthoDB" id="5843666at2"/>
<dbReference type="Gene3D" id="1.20.1170.10">
    <property type="match status" value="1"/>
</dbReference>
<dbReference type="RefSeq" id="WP_075497121.1">
    <property type="nucleotide sequence ID" value="NZ_CAWRBC010000132.1"/>
</dbReference>
<proteinExistence type="predicted"/>
<organism evidence="3 4">
    <name type="scientific">Moritella viscosa</name>
    <dbReference type="NCBI Taxonomy" id="80854"/>
    <lineage>
        <taxon>Bacteria</taxon>
        <taxon>Pseudomonadati</taxon>
        <taxon>Pseudomonadota</taxon>
        <taxon>Gammaproteobacteria</taxon>
        <taxon>Alteromonadales</taxon>
        <taxon>Moritellaceae</taxon>
        <taxon>Moritella</taxon>
    </lineage>
</organism>
<feature type="chain" id="PRO_5012137087" evidence="2">
    <location>
        <begin position="31"/>
        <end position="406"/>
    </location>
</feature>
<dbReference type="Proteomes" id="UP000183794">
    <property type="component" value="Unassembled WGS sequence"/>
</dbReference>
<evidence type="ECO:0000313" key="3">
    <source>
        <dbReference type="EMBL" id="SGY92807.1"/>
    </source>
</evidence>
<evidence type="ECO:0000256" key="2">
    <source>
        <dbReference type="SAM" id="SignalP"/>
    </source>
</evidence>
<dbReference type="NCBIfam" id="NF033928">
    <property type="entry name" value="alph_xenorhab_A"/>
    <property type="match status" value="1"/>
</dbReference>
<evidence type="ECO:0000313" key="4">
    <source>
        <dbReference type="Proteomes" id="UP000183794"/>
    </source>
</evidence>